<proteinExistence type="predicted"/>
<comment type="caution">
    <text evidence="1">The sequence shown here is derived from an EMBL/GenBank/DDBJ whole genome shotgun (WGS) entry which is preliminary data.</text>
</comment>
<protein>
    <submittedName>
        <fullName evidence="1">Uncharacterized protein</fullName>
    </submittedName>
</protein>
<dbReference type="EMBL" id="MHTS01000025">
    <property type="protein sequence ID" value="OHA63850.1"/>
    <property type="molecule type" value="Genomic_DNA"/>
</dbReference>
<sequence length="82" mass="9401">MATKRQLKLGDAIAKITKALHIPHCEKCEQRRIILNEIKTLGMKETIRRLKAVGIYASEKKSGNSWSVEEIVEKMEDCCEEK</sequence>
<accession>A0A1G2QTB1</accession>
<evidence type="ECO:0000313" key="1">
    <source>
        <dbReference type="EMBL" id="OHA63850.1"/>
    </source>
</evidence>
<gene>
    <name evidence="1" type="ORF">A2843_02385</name>
</gene>
<name>A0A1G2QTB1_9BACT</name>
<dbReference type="AlphaFoldDB" id="A0A1G2QTB1"/>
<dbReference type="Proteomes" id="UP000178170">
    <property type="component" value="Unassembled WGS sequence"/>
</dbReference>
<reference evidence="1 2" key="1">
    <citation type="journal article" date="2016" name="Nat. Commun.">
        <title>Thousands of microbial genomes shed light on interconnected biogeochemical processes in an aquifer system.</title>
        <authorList>
            <person name="Anantharaman K."/>
            <person name="Brown C.T."/>
            <person name="Hug L.A."/>
            <person name="Sharon I."/>
            <person name="Castelle C.J."/>
            <person name="Probst A.J."/>
            <person name="Thomas B.C."/>
            <person name="Singh A."/>
            <person name="Wilkins M.J."/>
            <person name="Karaoz U."/>
            <person name="Brodie E.L."/>
            <person name="Williams K.H."/>
            <person name="Hubbard S.S."/>
            <person name="Banfield J.F."/>
        </authorList>
    </citation>
    <scope>NUCLEOTIDE SEQUENCE [LARGE SCALE GENOMIC DNA]</scope>
</reference>
<organism evidence="1 2">
    <name type="scientific">Candidatus Wildermuthbacteria bacterium RIFCSPHIGHO2_01_FULL_48_27b</name>
    <dbReference type="NCBI Taxonomy" id="1802447"/>
    <lineage>
        <taxon>Bacteria</taxon>
        <taxon>Candidatus Wildermuthiibacteriota</taxon>
    </lineage>
</organism>
<evidence type="ECO:0000313" key="2">
    <source>
        <dbReference type="Proteomes" id="UP000178170"/>
    </source>
</evidence>